<keyword evidence="3 7" id="KW-0560">Oxidoreductase</keyword>
<feature type="binding site" evidence="7">
    <location>
        <position position="142"/>
    </location>
    <ligand>
        <name>NADPH</name>
        <dbReference type="ChEBI" id="CHEBI:57783"/>
    </ligand>
</feature>
<dbReference type="PANTHER" id="PTHR11728">
    <property type="entry name" value="GLYCEROL-3-PHOSPHATE DEHYDROGENASE"/>
    <property type="match status" value="1"/>
</dbReference>
<dbReference type="SUPFAM" id="SSF51735">
    <property type="entry name" value="NAD(P)-binding Rossmann-fold domains"/>
    <property type="match status" value="1"/>
</dbReference>
<dbReference type="PANTHER" id="PTHR11728:SF1">
    <property type="entry name" value="GLYCEROL-3-PHOSPHATE DEHYDROGENASE [NAD(+)] 2, CHLOROPLASTIC"/>
    <property type="match status" value="1"/>
</dbReference>
<dbReference type="InterPro" id="IPR013328">
    <property type="entry name" value="6PGD_dom2"/>
</dbReference>
<dbReference type="EMBL" id="JBHSLU010000127">
    <property type="protein sequence ID" value="MFC5508943.1"/>
    <property type="molecule type" value="Genomic_DNA"/>
</dbReference>
<comment type="catalytic activity">
    <reaction evidence="7">
        <text>sn-glycerol 3-phosphate + NAD(+) = dihydroxyacetone phosphate + NADH + H(+)</text>
        <dbReference type="Rhea" id="RHEA:11092"/>
        <dbReference type="ChEBI" id="CHEBI:15378"/>
        <dbReference type="ChEBI" id="CHEBI:57540"/>
        <dbReference type="ChEBI" id="CHEBI:57597"/>
        <dbReference type="ChEBI" id="CHEBI:57642"/>
        <dbReference type="ChEBI" id="CHEBI:57945"/>
        <dbReference type="EC" id="1.1.1.94"/>
    </reaction>
</comment>
<evidence type="ECO:0000256" key="2">
    <source>
        <dbReference type="ARBA" id="ARBA00022516"/>
    </source>
</evidence>
<organism evidence="12 13">
    <name type="scientific">Bosea massiliensis</name>
    <dbReference type="NCBI Taxonomy" id="151419"/>
    <lineage>
        <taxon>Bacteria</taxon>
        <taxon>Pseudomonadati</taxon>
        <taxon>Pseudomonadota</taxon>
        <taxon>Alphaproteobacteria</taxon>
        <taxon>Hyphomicrobiales</taxon>
        <taxon>Boseaceae</taxon>
        <taxon>Bosea</taxon>
    </lineage>
</organism>
<keyword evidence="7" id="KW-0521">NADP</keyword>
<dbReference type="Gene3D" id="3.40.50.720">
    <property type="entry name" value="NAD(P)-binding Rossmann-like Domain"/>
    <property type="match status" value="1"/>
</dbReference>
<feature type="binding site" evidence="7">
    <location>
        <position position="138"/>
    </location>
    <ligand>
        <name>sn-glycerol 3-phosphate</name>
        <dbReference type="ChEBI" id="CHEBI:57597"/>
    </ligand>
</feature>
<dbReference type="InterPro" id="IPR006109">
    <property type="entry name" value="G3P_DH_NAD-dep_C"/>
</dbReference>
<reference evidence="13" key="1">
    <citation type="journal article" date="2019" name="Int. J. Syst. Evol. Microbiol.">
        <title>The Global Catalogue of Microorganisms (GCM) 10K type strain sequencing project: providing services to taxonomists for standard genome sequencing and annotation.</title>
        <authorList>
            <consortium name="The Broad Institute Genomics Platform"/>
            <consortium name="The Broad Institute Genome Sequencing Center for Infectious Disease"/>
            <person name="Wu L."/>
            <person name="Ma J."/>
        </authorList>
    </citation>
    <scope>NUCLEOTIDE SEQUENCE [LARGE SCALE GENOMIC DNA]</scope>
    <source>
        <strain evidence="13">CCUG 43117</strain>
    </source>
</reference>
<feature type="binding site" evidence="7">
    <location>
        <position position="18"/>
    </location>
    <ligand>
        <name>NADPH</name>
        <dbReference type="ChEBI" id="CHEBI:57783"/>
    </ligand>
</feature>
<feature type="binding site" evidence="7">
    <location>
        <position position="38"/>
    </location>
    <ligand>
        <name>NADPH</name>
        <dbReference type="ChEBI" id="CHEBI:57783"/>
    </ligand>
</feature>
<comment type="subcellular location">
    <subcellularLocation>
        <location evidence="7">Cytoplasm</location>
    </subcellularLocation>
</comment>
<dbReference type="RefSeq" id="WP_066723911.1">
    <property type="nucleotide sequence ID" value="NZ_JBHSLU010000127.1"/>
</dbReference>
<feature type="binding site" evidence="7">
    <location>
        <position position="257"/>
    </location>
    <ligand>
        <name>sn-glycerol 3-phosphate</name>
        <dbReference type="ChEBI" id="CHEBI:57597"/>
    </ligand>
</feature>
<feature type="domain" description="Glycerol-3-phosphate dehydrogenase NAD-dependent N-terminal" evidence="10">
    <location>
        <begin position="10"/>
        <end position="162"/>
    </location>
</feature>
<keyword evidence="13" id="KW-1185">Reference proteome</keyword>
<dbReference type="InterPro" id="IPR008927">
    <property type="entry name" value="6-PGluconate_DH-like_C_sf"/>
</dbReference>
<accession>A0ABW0PAM6</accession>
<dbReference type="InterPro" id="IPR036291">
    <property type="entry name" value="NAD(P)-bd_dom_sf"/>
</dbReference>
<feature type="binding site" evidence="7">
    <location>
        <position position="257"/>
    </location>
    <ligand>
        <name>NADPH</name>
        <dbReference type="ChEBI" id="CHEBI:57783"/>
    </ligand>
</feature>
<feature type="binding site" evidence="7">
    <location>
        <position position="256"/>
    </location>
    <ligand>
        <name>sn-glycerol 3-phosphate</name>
        <dbReference type="ChEBI" id="CHEBI:57597"/>
    </ligand>
</feature>
<evidence type="ECO:0000256" key="7">
    <source>
        <dbReference type="HAMAP-Rule" id="MF_00394"/>
    </source>
</evidence>
<dbReference type="SUPFAM" id="SSF48179">
    <property type="entry name" value="6-phosphogluconate dehydrogenase C-terminal domain-like"/>
    <property type="match status" value="1"/>
</dbReference>
<keyword evidence="2 7" id="KW-0444">Lipid biosynthesis</keyword>
<sequence length="337" mass="33569">MSGEGPFDTIGTVGAGAYGAALALAAARAGRRVLLWAREAAAVDAIARTRQAPRLPGITLPDAVRGTVQLADLAGCDALLITVPTQSLRAVCRALAPLLPASIPVISAAKGIERGTGLFTTQIIAQELPAARPAILSGPSFAADIGKGLPTAVTLAAADASLAQALAEALSSPAFRIYHSADPRGVEIGGAAKNVLAIAAGIAIGLGYGESARAALVARGFAELRRFGQAHGAQGETLMGLSGLGDVVLSCASPQSRNFAFGLALGQGRSVTDAAGGALAEGAFTAQILAQMAQAGGVDMPIADAVAGIIDGRIGVREAVTGLLARPLRAEGEGETM</sequence>
<evidence type="ECO:0000256" key="4">
    <source>
        <dbReference type="ARBA" id="ARBA00023098"/>
    </source>
</evidence>
<feature type="binding site" evidence="7">
    <location>
        <position position="281"/>
    </location>
    <ligand>
        <name>NADPH</name>
        <dbReference type="ChEBI" id="CHEBI:57783"/>
    </ligand>
</feature>
<feature type="binding site" evidence="7">
    <location>
        <position position="193"/>
    </location>
    <ligand>
        <name>sn-glycerol 3-phosphate</name>
        <dbReference type="ChEBI" id="CHEBI:57597"/>
    </ligand>
</feature>
<dbReference type="Pfam" id="PF01210">
    <property type="entry name" value="NAD_Gly3P_dh_N"/>
    <property type="match status" value="1"/>
</dbReference>
<evidence type="ECO:0000313" key="13">
    <source>
        <dbReference type="Proteomes" id="UP001596060"/>
    </source>
</evidence>
<keyword evidence="7 8" id="KW-0520">NAD</keyword>
<dbReference type="EC" id="1.1.1.94" evidence="7"/>
<feature type="domain" description="Glycerol-3-phosphate dehydrogenase NAD-dependent C-terminal" evidence="11">
    <location>
        <begin position="182"/>
        <end position="320"/>
    </location>
</feature>
<feature type="binding site" evidence="7">
    <location>
        <position position="140"/>
    </location>
    <ligand>
        <name>sn-glycerol 3-phosphate</name>
        <dbReference type="ChEBI" id="CHEBI:57597"/>
    </ligand>
</feature>
<dbReference type="GO" id="GO:0047952">
    <property type="term" value="F:glycerol-3-phosphate dehydrogenase [NAD(P)+] activity"/>
    <property type="evidence" value="ECO:0007669"/>
    <property type="project" value="UniProtKB-EC"/>
</dbReference>
<evidence type="ECO:0000259" key="10">
    <source>
        <dbReference type="Pfam" id="PF01210"/>
    </source>
</evidence>
<protein>
    <recommendedName>
        <fullName evidence="7">Glycerol-3-phosphate dehydrogenase [NAD(P)+]</fullName>
        <ecNumber evidence="7">1.1.1.94</ecNumber>
    </recommendedName>
    <alternativeName>
        <fullName evidence="7">NAD(P)(+)-dependent glycerol-3-phosphate dehydrogenase</fullName>
    </alternativeName>
    <alternativeName>
        <fullName evidence="7">NAD(P)H-dependent dihydroxyacetone-phosphate reductase</fullName>
    </alternativeName>
</protein>
<proteinExistence type="inferred from homology"/>
<dbReference type="Proteomes" id="UP001596060">
    <property type="component" value="Unassembled WGS sequence"/>
</dbReference>
<dbReference type="PIRSF" id="PIRSF000114">
    <property type="entry name" value="Glycerol-3-P_dh"/>
    <property type="match status" value="1"/>
</dbReference>
<feature type="active site" description="Proton acceptor" evidence="7">
    <location>
        <position position="193"/>
    </location>
</feature>
<feature type="binding site" evidence="7">
    <location>
        <position position="110"/>
    </location>
    <ligand>
        <name>NADPH</name>
        <dbReference type="ChEBI" id="CHEBI:57783"/>
    </ligand>
</feature>
<dbReference type="PROSITE" id="PS00957">
    <property type="entry name" value="NAD_G3PDH"/>
    <property type="match status" value="1"/>
</dbReference>
<feature type="binding site" evidence="7">
    <location>
        <position position="258"/>
    </location>
    <ligand>
        <name>sn-glycerol 3-phosphate</name>
        <dbReference type="ChEBI" id="CHEBI:57597"/>
    </ligand>
</feature>
<dbReference type="InterPro" id="IPR006168">
    <property type="entry name" value="G3P_DH_NAD-dep"/>
</dbReference>
<evidence type="ECO:0000259" key="11">
    <source>
        <dbReference type="Pfam" id="PF07479"/>
    </source>
</evidence>
<dbReference type="NCBIfam" id="NF000942">
    <property type="entry name" value="PRK00094.1-4"/>
    <property type="match status" value="1"/>
</dbReference>
<feature type="binding site" evidence="7">
    <location>
        <position position="246"/>
    </location>
    <ligand>
        <name>sn-glycerol 3-phosphate</name>
        <dbReference type="ChEBI" id="CHEBI:57597"/>
    </ligand>
</feature>
<keyword evidence="7" id="KW-0547">Nucleotide-binding</keyword>
<keyword evidence="5 7" id="KW-0594">Phospholipid biosynthesis</keyword>
<comment type="caution">
    <text evidence="12">The sequence shown here is derived from an EMBL/GenBank/DDBJ whole genome shotgun (WGS) entry which is preliminary data.</text>
</comment>
<dbReference type="Pfam" id="PF07479">
    <property type="entry name" value="NAD_Gly3P_dh_C"/>
    <property type="match status" value="1"/>
</dbReference>
<feature type="binding site" evidence="7">
    <location>
        <position position="279"/>
    </location>
    <ligand>
        <name>NADPH</name>
        <dbReference type="ChEBI" id="CHEBI:57783"/>
    </ligand>
</feature>
<dbReference type="InterPro" id="IPR011128">
    <property type="entry name" value="G3P_DH_NAD-dep_N"/>
</dbReference>
<dbReference type="NCBIfam" id="NF000940">
    <property type="entry name" value="PRK00094.1-2"/>
    <property type="match status" value="1"/>
</dbReference>
<evidence type="ECO:0000256" key="3">
    <source>
        <dbReference type="ARBA" id="ARBA00023002"/>
    </source>
</evidence>
<keyword evidence="7" id="KW-0963">Cytoplasm</keyword>
<comment type="catalytic activity">
    <reaction evidence="7 9">
        <text>sn-glycerol 3-phosphate + NADP(+) = dihydroxyacetone phosphate + NADPH + H(+)</text>
        <dbReference type="Rhea" id="RHEA:11096"/>
        <dbReference type="ChEBI" id="CHEBI:15378"/>
        <dbReference type="ChEBI" id="CHEBI:57597"/>
        <dbReference type="ChEBI" id="CHEBI:57642"/>
        <dbReference type="ChEBI" id="CHEBI:57783"/>
        <dbReference type="ChEBI" id="CHEBI:58349"/>
        <dbReference type="EC" id="1.1.1.94"/>
    </reaction>
</comment>
<feature type="binding site" evidence="7">
    <location>
        <position position="110"/>
    </location>
    <ligand>
        <name>sn-glycerol 3-phosphate</name>
        <dbReference type="ChEBI" id="CHEBI:57597"/>
    </ligand>
</feature>
<comment type="function">
    <text evidence="7">Catalyzes the reduction of the glycolytic intermediate dihydroxyacetone phosphate (DHAP) to sn-glycerol 3-phosphate (G3P), the key precursor for phospholipid synthesis.</text>
</comment>
<keyword evidence="4 7" id="KW-0443">Lipid metabolism</keyword>
<dbReference type="PRINTS" id="PR00077">
    <property type="entry name" value="GPDHDRGNASE"/>
</dbReference>
<dbReference type="Gene3D" id="1.10.1040.10">
    <property type="entry name" value="N-(1-d-carboxylethyl)-l-norvaline Dehydrogenase, domain 2"/>
    <property type="match status" value="1"/>
</dbReference>
<name>A0ABW0PAM6_9HYPH</name>
<keyword evidence="6 7" id="KW-1208">Phospholipid metabolism</keyword>
<evidence type="ECO:0000256" key="6">
    <source>
        <dbReference type="ARBA" id="ARBA00023264"/>
    </source>
</evidence>
<gene>
    <name evidence="7" type="primary">gpsA</name>
    <name evidence="12" type="ORF">ACFPN9_27300</name>
</gene>
<comment type="similarity">
    <text evidence="1 7 8">Belongs to the NAD-dependent glycerol-3-phosphate dehydrogenase family.</text>
</comment>
<comment type="pathway">
    <text evidence="7">Membrane lipid metabolism; glycerophospholipid metabolism.</text>
</comment>
<evidence type="ECO:0000256" key="8">
    <source>
        <dbReference type="RuleBase" id="RU000437"/>
    </source>
</evidence>
<evidence type="ECO:0000256" key="9">
    <source>
        <dbReference type="RuleBase" id="RU000439"/>
    </source>
</evidence>
<evidence type="ECO:0000313" key="12">
    <source>
        <dbReference type="EMBL" id="MFC5508943.1"/>
    </source>
</evidence>
<evidence type="ECO:0000256" key="5">
    <source>
        <dbReference type="ARBA" id="ARBA00023209"/>
    </source>
</evidence>
<dbReference type="HAMAP" id="MF_00394">
    <property type="entry name" value="NAD_Glyc3P_dehydrog"/>
    <property type="match status" value="1"/>
</dbReference>
<evidence type="ECO:0000256" key="1">
    <source>
        <dbReference type="ARBA" id="ARBA00011009"/>
    </source>
</evidence>
<comment type="caution">
    <text evidence="7">Lacks conserved residue(s) required for the propagation of feature annotation.</text>
</comment>